<keyword evidence="2 3" id="KW-0520">NAD</keyword>
<dbReference type="EC" id="2.3.1.286" evidence="3"/>
<feature type="binding site" evidence="3">
    <location>
        <begin position="211"/>
        <end position="213"/>
    </location>
    <ligand>
        <name>NAD(+)</name>
        <dbReference type="ChEBI" id="CHEBI:57540"/>
    </ligand>
</feature>
<dbReference type="PANTHER" id="PTHR11085">
    <property type="entry name" value="NAD-DEPENDENT PROTEIN DEACYLASE SIRTUIN-5, MITOCHONDRIAL-RELATED"/>
    <property type="match status" value="1"/>
</dbReference>
<proteinExistence type="inferred from homology"/>
<protein>
    <recommendedName>
        <fullName evidence="3">NAD-dependent protein deacylase</fullName>
        <ecNumber evidence="3">2.3.1.286</ecNumber>
    </recommendedName>
    <alternativeName>
        <fullName evidence="3">Regulatory protein SIR2 homolog</fullName>
    </alternativeName>
</protein>
<evidence type="ECO:0000313" key="7">
    <source>
        <dbReference type="Proteomes" id="UP000243105"/>
    </source>
</evidence>
<dbReference type="InterPro" id="IPR026591">
    <property type="entry name" value="Sirtuin_cat_small_dom_sf"/>
</dbReference>
<accession>A0A916LKL4</accession>
<keyword evidence="3 4" id="KW-0862">Zinc</keyword>
<feature type="binding site" evidence="3">
    <location>
        <begin position="185"/>
        <end position="187"/>
    </location>
    <ligand>
        <name>NAD(+)</name>
        <dbReference type="ChEBI" id="CHEBI:57540"/>
    </ligand>
</feature>
<organism evidence="6 7">
    <name type="scientific">Kryptobacter tengchongensis</name>
    <dbReference type="NCBI Taxonomy" id="1643429"/>
    <lineage>
        <taxon>Bacteria</taxon>
        <taxon>Pseudomonadati</taxon>
        <taxon>Candidatus Kryptoniota</taxon>
        <taxon>Candidatus Kryptobacter</taxon>
    </lineage>
</organism>
<dbReference type="GO" id="GO:0008270">
    <property type="term" value="F:zinc ion binding"/>
    <property type="evidence" value="ECO:0007669"/>
    <property type="project" value="UniProtKB-UniRule"/>
</dbReference>
<dbReference type="Gene3D" id="3.30.1600.10">
    <property type="entry name" value="SIR2/SIRT2 'Small Domain"/>
    <property type="match status" value="1"/>
</dbReference>
<evidence type="ECO:0000256" key="2">
    <source>
        <dbReference type="ARBA" id="ARBA00023027"/>
    </source>
</evidence>
<dbReference type="Pfam" id="PF02146">
    <property type="entry name" value="SIR2"/>
    <property type="match status" value="1"/>
</dbReference>
<reference evidence="6 7" key="1">
    <citation type="submission" date="2015-11" db="EMBL/GenBank/DDBJ databases">
        <authorList>
            <person name="Varghese N."/>
        </authorList>
    </citation>
    <scope>NUCLEOTIDE SEQUENCE [LARGE SCALE GENOMIC DNA]</scope>
    <source>
        <strain evidence="6 7">JGI-25</strain>
    </source>
</reference>
<dbReference type="GO" id="GO:0036054">
    <property type="term" value="F:protein-malonyllysine demalonylase activity"/>
    <property type="evidence" value="ECO:0007669"/>
    <property type="project" value="InterPro"/>
</dbReference>
<dbReference type="CDD" id="cd01412">
    <property type="entry name" value="SIRT5_Af1_CobB"/>
    <property type="match status" value="1"/>
</dbReference>
<dbReference type="PANTHER" id="PTHR11085:SF10">
    <property type="entry name" value="NAD-DEPENDENT PROTEIN DEACYLASE SIRTUIN-5, MITOCHONDRIAL-RELATED"/>
    <property type="match status" value="1"/>
</dbReference>
<dbReference type="InterPro" id="IPR003000">
    <property type="entry name" value="Sirtuin"/>
</dbReference>
<comment type="domain">
    <text evidence="3">2 residues (Tyr-65 and Arg-68) present in a large hydrophobic pocket are probably involved in substrate specificity. They are important for desuccinylation activity, but dispensable for deacetylation activity.</text>
</comment>
<dbReference type="SUPFAM" id="SSF52467">
    <property type="entry name" value="DHS-like NAD/FAD-binding domain"/>
    <property type="match status" value="1"/>
</dbReference>
<comment type="catalytic activity">
    <reaction evidence="3">
        <text>N(6)-succinyl-L-lysyl-[protein] + NAD(+) + H2O = 2''-O-succinyl-ADP-D-ribose + nicotinamide + L-lysyl-[protein]</text>
        <dbReference type="Rhea" id="RHEA:47668"/>
        <dbReference type="Rhea" id="RHEA-COMP:9752"/>
        <dbReference type="Rhea" id="RHEA-COMP:11877"/>
        <dbReference type="ChEBI" id="CHEBI:15377"/>
        <dbReference type="ChEBI" id="CHEBI:17154"/>
        <dbReference type="ChEBI" id="CHEBI:29969"/>
        <dbReference type="ChEBI" id="CHEBI:57540"/>
        <dbReference type="ChEBI" id="CHEBI:87830"/>
        <dbReference type="ChEBI" id="CHEBI:87832"/>
    </reaction>
</comment>
<keyword evidence="3 4" id="KW-0479">Metal-binding</keyword>
<comment type="catalytic activity">
    <reaction evidence="3">
        <text>N(6)-acetyl-L-lysyl-[protein] + NAD(+) + H2O = 2''-O-acetyl-ADP-D-ribose + nicotinamide + L-lysyl-[protein]</text>
        <dbReference type="Rhea" id="RHEA:43636"/>
        <dbReference type="Rhea" id="RHEA-COMP:9752"/>
        <dbReference type="Rhea" id="RHEA-COMP:10731"/>
        <dbReference type="ChEBI" id="CHEBI:15377"/>
        <dbReference type="ChEBI" id="CHEBI:17154"/>
        <dbReference type="ChEBI" id="CHEBI:29969"/>
        <dbReference type="ChEBI" id="CHEBI:57540"/>
        <dbReference type="ChEBI" id="CHEBI:61930"/>
        <dbReference type="ChEBI" id="CHEBI:83767"/>
        <dbReference type="EC" id="2.3.1.286"/>
    </reaction>
</comment>
<keyword evidence="1" id="KW-0808">Transferase</keyword>
<feature type="active site" description="Proton acceptor" evidence="3 4">
    <location>
        <position position="117"/>
    </location>
</feature>
<dbReference type="EMBL" id="CZVV01000142">
    <property type="protein sequence ID" value="CUT04961.1"/>
    <property type="molecule type" value="Genomic_DNA"/>
</dbReference>
<feature type="domain" description="Deacetylase sirtuin-type" evidence="5">
    <location>
        <begin position="1"/>
        <end position="243"/>
    </location>
</feature>
<feature type="binding site" evidence="3 4">
    <location>
        <position position="146"/>
    </location>
    <ligand>
        <name>Zn(2+)</name>
        <dbReference type="ChEBI" id="CHEBI:29105"/>
    </ligand>
</feature>
<comment type="function">
    <text evidence="3">NAD-dependent lysine deacetylase and desuccinylase that specifically removes acetyl and succinyl groups on target proteins. Modulates the activities of several proteins which are inactive in their acylated form.</text>
</comment>
<evidence type="ECO:0000313" key="6">
    <source>
        <dbReference type="EMBL" id="CUT04961.1"/>
    </source>
</evidence>
<name>A0A916LKL4_KRYT1</name>
<feature type="binding site" evidence="3">
    <location>
        <position position="229"/>
    </location>
    <ligand>
        <name>NAD(+)</name>
        <dbReference type="ChEBI" id="CHEBI:57540"/>
    </ligand>
</feature>
<feature type="binding site" evidence="3">
    <location>
        <begin position="21"/>
        <end position="40"/>
    </location>
    <ligand>
        <name>NAD(+)</name>
        <dbReference type="ChEBI" id="CHEBI:57540"/>
    </ligand>
</feature>
<dbReference type="GO" id="GO:0005737">
    <property type="term" value="C:cytoplasm"/>
    <property type="evidence" value="ECO:0007669"/>
    <property type="project" value="UniProtKB-SubCell"/>
</dbReference>
<dbReference type="AlphaFoldDB" id="A0A916LKL4"/>
<dbReference type="InterPro" id="IPR050134">
    <property type="entry name" value="NAD-dep_sirtuin_deacylases"/>
</dbReference>
<comment type="similarity">
    <text evidence="3">Belongs to the sirtuin family. Class III subfamily.</text>
</comment>
<dbReference type="Proteomes" id="UP000243105">
    <property type="component" value="Unassembled WGS sequence"/>
</dbReference>
<dbReference type="GO" id="GO:0017136">
    <property type="term" value="F:histone deacetylase activity, NAD-dependent"/>
    <property type="evidence" value="ECO:0007669"/>
    <property type="project" value="TreeGrafter"/>
</dbReference>
<dbReference type="HAMAP" id="MF_01121">
    <property type="entry name" value="Sirtuin_ClassIII"/>
    <property type="match status" value="1"/>
</dbReference>
<evidence type="ECO:0000256" key="1">
    <source>
        <dbReference type="ARBA" id="ARBA00022679"/>
    </source>
</evidence>
<dbReference type="GO" id="GO:0036055">
    <property type="term" value="F:protein-succinyllysine desuccinylase activity"/>
    <property type="evidence" value="ECO:0007669"/>
    <property type="project" value="UniProtKB-UniRule"/>
</dbReference>
<dbReference type="Gene3D" id="3.40.50.1220">
    <property type="entry name" value="TPP-binding domain"/>
    <property type="match status" value="1"/>
</dbReference>
<comment type="caution">
    <text evidence="6">The sequence shown here is derived from an EMBL/GenBank/DDBJ whole genome shotgun (WGS) entry which is preliminary data.</text>
</comment>
<dbReference type="PROSITE" id="PS50305">
    <property type="entry name" value="SIRTUIN"/>
    <property type="match status" value="1"/>
</dbReference>
<feature type="binding site" evidence="3">
    <location>
        <position position="65"/>
    </location>
    <ligand>
        <name>substrate</name>
    </ligand>
</feature>
<feature type="binding site" evidence="3 4">
    <location>
        <position position="125"/>
    </location>
    <ligand>
        <name>Zn(2+)</name>
        <dbReference type="ChEBI" id="CHEBI:29105"/>
    </ligand>
</feature>
<evidence type="ECO:0000256" key="3">
    <source>
        <dbReference type="HAMAP-Rule" id="MF_01121"/>
    </source>
</evidence>
<dbReference type="NCBIfam" id="NF001753">
    <property type="entry name" value="PRK00481.1-3"/>
    <property type="match status" value="1"/>
</dbReference>
<comment type="cofactor">
    <cofactor evidence="3">
        <name>Zn(2+)</name>
        <dbReference type="ChEBI" id="CHEBI:29105"/>
    </cofactor>
    <text evidence="3">Binds 1 zinc ion per subunit.</text>
</comment>
<dbReference type="InterPro" id="IPR029035">
    <property type="entry name" value="DHS-like_NAD/FAD-binding_dom"/>
</dbReference>
<feature type="binding site" evidence="3">
    <location>
        <position position="68"/>
    </location>
    <ligand>
        <name>substrate</name>
    </ligand>
</feature>
<dbReference type="RefSeq" id="WP_072264201.1">
    <property type="nucleotide sequence ID" value="NZ_CZVV01000142.1"/>
</dbReference>
<evidence type="ECO:0000256" key="4">
    <source>
        <dbReference type="PROSITE-ProRule" id="PRU00236"/>
    </source>
</evidence>
<feature type="binding site" evidence="3 4">
    <location>
        <position position="128"/>
    </location>
    <ligand>
        <name>Zn(2+)</name>
        <dbReference type="ChEBI" id="CHEBI:29105"/>
    </ligand>
</feature>
<dbReference type="GO" id="GO:0070403">
    <property type="term" value="F:NAD+ binding"/>
    <property type="evidence" value="ECO:0007669"/>
    <property type="project" value="UniProtKB-UniRule"/>
</dbReference>
<keyword evidence="3" id="KW-0963">Cytoplasm</keyword>
<dbReference type="InterPro" id="IPR027546">
    <property type="entry name" value="Sirtuin_class_III"/>
</dbReference>
<evidence type="ECO:0000259" key="5">
    <source>
        <dbReference type="PROSITE" id="PS50305"/>
    </source>
</evidence>
<feature type="binding site" evidence="3">
    <location>
        <begin position="99"/>
        <end position="102"/>
    </location>
    <ligand>
        <name>NAD(+)</name>
        <dbReference type="ChEBI" id="CHEBI:57540"/>
    </ligand>
</feature>
<feature type="binding site" evidence="3 4">
    <location>
        <position position="148"/>
    </location>
    <ligand>
        <name>Zn(2+)</name>
        <dbReference type="ChEBI" id="CHEBI:29105"/>
    </ligand>
</feature>
<sequence>MFSEKLLQKLKSAKSVVVLTGAGISAESGVPTFRGQEGLWKKFKPEELATFDAFIRNPELVWEWYNYRRKLIQDVKPNPGHYALVELENLFPNFTLITQNVDNLHRRAGSRNVIELHGNIEKNYCIKCGKRYDDVNLALEMKVPKCECGGLIRPDVVWFGEMLPVEAWEKAEESASNCDVFFSIGTSGVVYPAASLPQIAKMNGAYTVEINIERTDLSWFMDEVIIGKSGEVLPKLVERLKEPSVGALFFVFIVIIFTQI</sequence>
<gene>
    <name evidence="3" type="primary">cobB</name>
    <name evidence="6" type="ORF">JGI25_01505</name>
</gene>
<comment type="subcellular location">
    <subcellularLocation>
        <location evidence="3">Cytoplasm</location>
    </subcellularLocation>
</comment>
<dbReference type="InterPro" id="IPR026590">
    <property type="entry name" value="Ssirtuin_cat_dom"/>
</dbReference>